<dbReference type="RefSeq" id="WP_225943909.1">
    <property type="nucleotide sequence ID" value="NZ_JACHJQ010000006.1"/>
</dbReference>
<reference evidence="1 2" key="1">
    <citation type="submission" date="2020-08" db="EMBL/GenBank/DDBJ databases">
        <title>Genomic Encyclopedia of Type Strains, Phase III (KMG-III): the genomes of soil and plant-associated and newly described type strains.</title>
        <authorList>
            <person name="Whitman W."/>
        </authorList>
    </citation>
    <scope>NUCLEOTIDE SEQUENCE [LARGE SCALE GENOMIC DNA]</scope>
    <source>
        <strain evidence="1 2">CECT 8960</strain>
    </source>
</reference>
<dbReference type="Proteomes" id="UP000520767">
    <property type="component" value="Unassembled WGS sequence"/>
</dbReference>
<protein>
    <submittedName>
        <fullName evidence="1">Uncharacterized protein</fullName>
    </submittedName>
</protein>
<proteinExistence type="predicted"/>
<evidence type="ECO:0000313" key="1">
    <source>
        <dbReference type="EMBL" id="MBB4909608.1"/>
    </source>
</evidence>
<organism evidence="1 2">
    <name type="scientific">Actinophytocola algeriensis</name>
    <dbReference type="NCBI Taxonomy" id="1768010"/>
    <lineage>
        <taxon>Bacteria</taxon>
        <taxon>Bacillati</taxon>
        <taxon>Actinomycetota</taxon>
        <taxon>Actinomycetes</taxon>
        <taxon>Pseudonocardiales</taxon>
        <taxon>Pseudonocardiaceae</taxon>
    </lineage>
</organism>
<name>A0A7W7Q9Y7_9PSEU</name>
<evidence type="ECO:0000313" key="2">
    <source>
        <dbReference type="Proteomes" id="UP000520767"/>
    </source>
</evidence>
<sequence length="80" mass="8683">MRKLVGLDGTPNKAFDTLVMGRRQTRRRAAGEIDEILKSYPVVAGAGIPMVADGFSPTGCTPTQRETFDNGAQVTWLTRS</sequence>
<gene>
    <name evidence="1" type="ORF">FHR82_005866</name>
</gene>
<accession>A0A7W7Q9Y7</accession>
<comment type="caution">
    <text evidence="1">The sequence shown here is derived from an EMBL/GenBank/DDBJ whole genome shotgun (WGS) entry which is preliminary data.</text>
</comment>
<dbReference type="AlphaFoldDB" id="A0A7W7Q9Y7"/>
<keyword evidence="2" id="KW-1185">Reference proteome</keyword>
<dbReference type="EMBL" id="JACHJQ010000006">
    <property type="protein sequence ID" value="MBB4909608.1"/>
    <property type="molecule type" value="Genomic_DNA"/>
</dbReference>